<dbReference type="GO" id="GO:0044010">
    <property type="term" value="P:single-species biofilm formation"/>
    <property type="evidence" value="ECO:0007669"/>
    <property type="project" value="TreeGrafter"/>
</dbReference>
<gene>
    <name evidence="2" type="ORF">IAB19_07485</name>
</gene>
<evidence type="ECO:0000259" key="1">
    <source>
        <dbReference type="Pfam" id="PF04287"/>
    </source>
</evidence>
<reference evidence="2" key="1">
    <citation type="submission" date="2020-10" db="EMBL/GenBank/DDBJ databases">
        <authorList>
            <person name="Gilroy R."/>
        </authorList>
    </citation>
    <scope>NUCLEOTIDE SEQUENCE</scope>
    <source>
        <strain evidence="2">17213</strain>
    </source>
</reference>
<name>A0A9D9DDD7_9GAMM</name>
<dbReference type="Proteomes" id="UP000823631">
    <property type="component" value="Unassembled WGS sequence"/>
</dbReference>
<feature type="domain" description="YqcC-like" evidence="1">
    <location>
        <begin position="8"/>
        <end position="105"/>
    </location>
</feature>
<dbReference type="PANTHER" id="PTHR39586">
    <property type="entry name" value="CYTOPLASMIC PROTEIN-RELATED"/>
    <property type="match status" value="1"/>
</dbReference>
<dbReference type="AlphaFoldDB" id="A0A9D9DDD7"/>
<sequence length="109" mass="12510">MADAVKIVADKLDEIENELRRLGYWQGAEGRPQEAAFLSTTPFCLDTMELQQWLEYVLLPRLRALIEAGRPLPEALKIAPMAQEFWRGRWAEHRALIGLLKALDDCFGR</sequence>
<organism evidence="2 3">
    <name type="scientific">Candidatus Avisuccinivibrio stercorigallinarum</name>
    <dbReference type="NCBI Taxonomy" id="2840704"/>
    <lineage>
        <taxon>Bacteria</taxon>
        <taxon>Pseudomonadati</taxon>
        <taxon>Pseudomonadota</taxon>
        <taxon>Gammaproteobacteria</taxon>
        <taxon>Aeromonadales</taxon>
        <taxon>Succinivibrionaceae</taxon>
        <taxon>Succinivibrionaceae incertae sedis</taxon>
        <taxon>Candidatus Avisuccinivibrio</taxon>
    </lineage>
</organism>
<evidence type="ECO:0000313" key="2">
    <source>
        <dbReference type="EMBL" id="MBO8416202.1"/>
    </source>
</evidence>
<proteinExistence type="predicted"/>
<dbReference type="SUPFAM" id="SSF158452">
    <property type="entry name" value="YqcC-like"/>
    <property type="match status" value="1"/>
</dbReference>
<dbReference type="Gene3D" id="1.20.1440.40">
    <property type="entry name" value="YqcC-like"/>
    <property type="match status" value="1"/>
</dbReference>
<comment type="caution">
    <text evidence="2">The sequence shown here is derived from an EMBL/GenBank/DDBJ whole genome shotgun (WGS) entry which is preliminary data.</text>
</comment>
<dbReference type="PANTHER" id="PTHR39586:SF1">
    <property type="entry name" value="CYTOPLASMIC PROTEIN"/>
    <property type="match status" value="1"/>
</dbReference>
<dbReference type="EMBL" id="JADINH010000158">
    <property type="protein sequence ID" value="MBO8416202.1"/>
    <property type="molecule type" value="Genomic_DNA"/>
</dbReference>
<dbReference type="InterPro" id="IPR023376">
    <property type="entry name" value="YqcC-like_dom"/>
</dbReference>
<protein>
    <submittedName>
        <fullName evidence="2">YqcC family protein</fullName>
    </submittedName>
</protein>
<dbReference type="Pfam" id="PF04287">
    <property type="entry name" value="DUF446"/>
    <property type="match status" value="1"/>
</dbReference>
<dbReference type="InterPro" id="IPR036814">
    <property type="entry name" value="YqcC-like_sf"/>
</dbReference>
<dbReference type="InterPro" id="IPR007384">
    <property type="entry name" value="UCP006257"/>
</dbReference>
<dbReference type="PIRSF" id="PIRSF006257">
    <property type="entry name" value="UCP006257"/>
    <property type="match status" value="1"/>
</dbReference>
<reference evidence="2" key="2">
    <citation type="journal article" date="2021" name="PeerJ">
        <title>Extensive microbial diversity within the chicken gut microbiome revealed by metagenomics and culture.</title>
        <authorList>
            <person name="Gilroy R."/>
            <person name="Ravi A."/>
            <person name="Getino M."/>
            <person name="Pursley I."/>
            <person name="Horton D.L."/>
            <person name="Alikhan N.F."/>
            <person name="Baker D."/>
            <person name="Gharbi K."/>
            <person name="Hall N."/>
            <person name="Watson M."/>
            <person name="Adriaenssens E.M."/>
            <person name="Foster-Nyarko E."/>
            <person name="Jarju S."/>
            <person name="Secka A."/>
            <person name="Antonio M."/>
            <person name="Oren A."/>
            <person name="Chaudhuri R.R."/>
            <person name="La Ragione R."/>
            <person name="Hildebrand F."/>
            <person name="Pallen M.J."/>
        </authorList>
    </citation>
    <scope>NUCLEOTIDE SEQUENCE</scope>
    <source>
        <strain evidence="2">17213</strain>
    </source>
</reference>
<evidence type="ECO:0000313" key="3">
    <source>
        <dbReference type="Proteomes" id="UP000823631"/>
    </source>
</evidence>
<accession>A0A9D9DDD7</accession>